<gene>
    <name evidence="8" type="ORF">C725_2675</name>
</gene>
<dbReference type="InterPro" id="IPR011659">
    <property type="entry name" value="WD40"/>
</dbReference>
<keyword evidence="3 6" id="KW-0732">Signal</keyword>
<dbReference type="InterPro" id="IPR029058">
    <property type="entry name" value="AB_hydrolase_fold"/>
</dbReference>
<evidence type="ECO:0000256" key="3">
    <source>
        <dbReference type="ARBA" id="ARBA00022729"/>
    </source>
</evidence>
<sequence length="672" mass="74382">MKILSTAATLFLAATSLAAPASARPFTADDLAGLNRLGDSALSPDGNTLVFSMRETDFEANRGRTDLFRLDLSRANATPQRWLADPESDSSPVFSADGTAVYWLSGRSGDAQVWRAPLSDGEPMQITRIEDGISGFHLSPTDDRVVYWKTVSTPDDAAGSGMVYDRLFVRQWDTWTDGDRQQIFSLALGANGTTGDPVALSADLTGNVPTLPFGGGEDVAFSPDGRTIYFVMREATPDEAWSTNTDIYAVPADGSAAAENLTADAKGYDRNPVPSPDGRYLAYLSMETPGYESDQAKLMLRDLQSGEVRAMSANRTMSVDNIVWGPDSESMIIGRHEGWNARAHWMDLDTRHRLLNLPEGAVSVVDYTEDGVLFSRSSLTEPGDLYWLSGNSGSDVRRLTAINAEKLEGVEFSEVERFNFSGAQGHNVFGYAVKPAGLAEGAVAPTVLWSHGGPQGQWSNAWSTRWNPMVWAGQGYAIVTVDFHGSSGYSQDFTDSIQGDWGGKPLKDLQMGLAYARGRFPWLDSDKACAAGASYGGYMMNWIEGNWPDEFACIVNHDGLFDVRSMYYSTEELFFPEHDFGGPYFENEELYERWNPVNFVDEWKTPMLVIHGEKDYRVPIEQGLGAFTALQRKGIDSRLLVFPDENHWVLKPNNSLQWHSEIFRWLDEYLKD</sequence>
<dbReference type="InterPro" id="IPR001375">
    <property type="entry name" value="Peptidase_S9_cat"/>
</dbReference>
<accession>M2T691</accession>
<keyword evidence="5" id="KW-0720">Serine protease</keyword>
<dbReference type="GO" id="GO:0004252">
    <property type="term" value="F:serine-type endopeptidase activity"/>
    <property type="evidence" value="ECO:0007669"/>
    <property type="project" value="TreeGrafter"/>
</dbReference>
<dbReference type="EMBL" id="AMRV01000011">
    <property type="protein sequence ID" value="EMD82019.1"/>
    <property type="molecule type" value="Genomic_DNA"/>
</dbReference>
<dbReference type="Proteomes" id="UP000011717">
    <property type="component" value="Unassembled WGS sequence"/>
</dbReference>
<dbReference type="FunFam" id="3.40.50.1820:FF:000028">
    <property type="entry name" value="S9 family peptidase"/>
    <property type="match status" value="1"/>
</dbReference>
<dbReference type="SUPFAM" id="SSF82171">
    <property type="entry name" value="DPP6 N-terminal domain-like"/>
    <property type="match status" value="1"/>
</dbReference>
<dbReference type="RefSeq" id="WP_008603639.1">
    <property type="nucleotide sequence ID" value="NZ_AMRV01000011.1"/>
</dbReference>
<dbReference type="Pfam" id="PF00326">
    <property type="entry name" value="Peptidase_S9"/>
    <property type="match status" value="1"/>
</dbReference>
<keyword evidence="4" id="KW-0378">Hydrolase</keyword>
<keyword evidence="2" id="KW-0645">Protease</keyword>
<comment type="similarity">
    <text evidence="1">Belongs to the peptidase S9C family.</text>
</comment>
<evidence type="ECO:0000256" key="5">
    <source>
        <dbReference type="ARBA" id="ARBA00022825"/>
    </source>
</evidence>
<protein>
    <submittedName>
        <fullName evidence="8">Prolyl oligopeptidase family protein</fullName>
    </submittedName>
</protein>
<dbReference type="PANTHER" id="PTHR42776">
    <property type="entry name" value="SERINE PEPTIDASE S9 FAMILY MEMBER"/>
    <property type="match status" value="1"/>
</dbReference>
<evidence type="ECO:0000313" key="8">
    <source>
        <dbReference type="EMBL" id="EMD82019.1"/>
    </source>
</evidence>
<comment type="caution">
    <text evidence="8">The sequence shown here is derived from an EMBL/GenBank/DDBJ whole genome shotgun (WGS) entry which is preliminary data.</text>
</comment>
<evidence type="ECO:0000256" key="6">
    <source>
        <dbReference type="SAM" id="SignalP"/>
    </source>
</evidence>
<evidence type="ECO:0000313" key="9">
    <source>
        <dbReference type="Proteomes" id="UP000011717"/>
    </source>
</evidence>
<feature type="chain" id="PRO_5004026270" evidence="6">
    <location>
        <begin position="24"/>
        <end position="672"/>
    </location>
</feature>
<dbReference type="SUPFAM" id="SSF53474">
    <property type="entry name" value="alpha/beta-Hydrolases"/>
    <property type="match status" value="1"/>
</dbReference>
<organism evidence="8 9">
    <name type="scientific">Pacificimonas flava</name>
    <dbReference type="NCBI Taxonomy" id="1234595"/>
    <lineage>
        <taxon>Bacteria</taxon>
        <taxon>Pseudomonadati</taxon>
        <taxon>Pseudomonadota</taxon>
        <taxon>Alphaproteobacteria</taxon>
        <taxon>Sphingomonadales</taxon>
        <taxon>Sphingosinicellaceae</taxon>
        <taxon>Pacificimonas</taxon>
    </lineage>
</organism>
<dbReference type="Gene3D" id="2.120.10.30">
    <property type="entry name" value="TolB, C-terminal domain"/>
    <property type="match status" value="2"/>
</dbReference>
<dbReference type="Gene3D" id="3.40.50.1820">
    <property type="entry name" value="alpha/beta hydrolase"/>
    <property type="match status" value="1"/>
</dbReference>
<evidence type="ECO:0000256" key="2">
    <source>
        <dbReference type="ARBA" id="ARBA00022670"/>
    </source>
</evidence>
<feature type="domain" description="Peptidase S9 prolyl oligopeptidase catalytic" evidence="7">
    <location>
        <begin position="462"/>
        <end position="671"/>
    </location>
</feature>
<reference evidence="8 9" key="1">
    <citation type="journal article" date="2013" name="Genome Announc.">
        <title>Draft Genome Sequence of Strain JLT2015T, Belonging to the Family Sphingomonadaceae of the Alphaproteobacteria.</title>
        <authorList>
            <person name="Tang K."/>
            <person name="Liu K."/>
            <person name="Li S."/>
            <person name="Jiao N."/>
        </authorList>
    </citation>
    <scope>NUCLEOTIDE SEQUENCE [LARGE SCALE GENOMIC DNA]</scope>
    <source>
        <strain evidence="8 9">JLT2015</strain>
    </source>
</reference>
<dbReference type="PATRIC" id="fig|1234595.3.peg.2676"/>
<dbReference type="PANTHER" id="PTHR42776:SF13">
    <property type="entry name" value="DIPEPTIDYL-PEPTIDASE 5"/>
    <property type="match status" value="1"/>
</dbReference>
<keyword evidence="9" id="KW-1185">Reference proteome</keyword>
<dbReference type="InterPro" id="IPR011042">
    <property type="entry name" value="6-blade_b-propeller_TolB-like"/>
</dbReference>
<dbReference type="OrthoDB" id="1094230at2"/>
<name>M2T691_9SPHN</name>
<dbReference type="Pfam" id="PF07676">
    <property type="entry name" value="PD40"/>
    <property type="match status" value="4"/>
</dbReference>
<feature type="signal peptide" evidence="6">
    <location>
        <begin position="1"/>
        <end position="23"/>
    </location>
</feature>
<evidence type="ECO:0000256" key="1">
    <source>
        <dbReference type="ARBA" id="ARBA00010040"/>
    </source>
</evidence>
<proteinExistence type="inferred from homology"/>
<dbReference type="AlphaFoldDB" id="M2T691"/>
<evidence type="ECO:0000259" key="7">
    <source>
        <dbReference type="Pfam" id="PF00326"/>
    </source>
</evidence>
<evidence type="ECO:0000256" key="4">
    <source>
        <dbReference type="ARBA" id="ARBA00022801"/>
    </source>
</evidence>
<dbReference type="GO" id="GO:0006508">
    <property type="term" value="P:proteolysis"/>
    <property type="evidence" value="ECO:0007669"/>
    <property type="project" value="UniProtKB-KW"/>
</dbReference>